<protein>
    <submittedName>
        <fullName evidence="6">Trefoil factor 2</fullName>
    </submittedName>
</protein>
<feature type="disulfide bond" evidence="4">
    <location>
        <begin position="87"/>
        <end position="102"/>
    </location>
</feature>
<dbReference type="Pfam" id="PF00088">
    <property type="entry name" value="Trefoil"/>
    <property type="match status" value="2"/>
</dbReference>
<keyword evidence="3 4" id="KW-1015">Disulfide bond</keyword>
<name>A0A8C4UNQ5_FALTI</name>
<evidence type="ECO:0000313" key="6">
    <source>
        <dbReference type="Ensembl" id="ENSFTIP00000015826.1"/>
    </source>
</evidence>
<reference evidence="6" key="1">
    <citation type="submission" date="2025-08" db="UniProtKB">
        <authorList>
            <consortium name="Ensembl"/>
        </authorList>
    </citation>
    <scope>IDENTIFICATION</scope>
</reference>
<keyword evidence="7" id="KW-1185">Reference proteome</keyword>
<dbReference type="OMA" id="HTRINCG"/>
<sequence>MNTISKESICLLKKTSHLDNLGSEKCQCKVIPKERKNCGYPGISAKECRKAGCCFDASVPDVPWCFAAKPKKVKKVCPSDPHTRINCGFPGITAKECEKKGCCFEAHPAGVPWCFYRHVVEEGNVRYKTPSPGPHGCTLAPGRVHAVPRLGVPCQPSAVGGHTGGIEQDRVSPPSRCGCRAALPEA</sequence>
<feature type="disulfide bond" evidence="4">
    <location>
        <begin position="77"/>
        <end position="103"/>
    </location>
</feature>
<dbReference type="PRINTS" id="PR00680">
    <property type="entry name" value="PTREFOIL"/>
</dbReference>
<dbReference type="Ensembl" id="ENSFTIT00000016495.1">
    <property type="protein sequence ID" value="ENSFTIP00000015826.1"/>
    <property type="gene ID" value="ENSFTIG00000010497.1"/>
</dbReference>
<feature type="disulfide bond" evidence="4">
    <location>
        <begin position="48"/>
        <end position="65"/>
    </location>
</feature>
<feature type="domain" description="P-type" evidence="5">
    <location>
        <begin position="24"/>
        <end position="69"/>
    </location>
</feature>
<dbReference type="FunFam" id="4.10.110.10:FF:000006">
    <property type="entry name" value="Trefoil factor 1"/>
    <property type="match status" value="2"/>
</dbReference>
<proteinExistence type="predicted"/>
<evidence type="ECO:0000259" key="5">
    <source>
        <dbReference type="PROSITE" id="PS51448"/>
    </source>
</evidence>
<evidence type="ECO:0000256" key="4">
    <source>
        <dbReference type="PROSITE-ProRule" id="PRU00779"/>
    </source>
</evidence>
<dbReference type="Proteomes" id="UP000694562">
    <property type="component" value="Unplaced"/>
</dbReference>
<dbReference type="PROSITE" id="PS00025">
    <property type="entry name" value="P_TREFOIL_1"/>
    <property type="match status" value="2"/>
</dbReference>
<dbReference type="AlphaFoldDB" id="A0A8C4UNQ5"/>
<dbReference type="InterPro" id="IPR017957">
    <property type="entry name" value="P_trefoil_CS"/>
</dbReference>
<feature type="disulfide bond" evidence="4">
    <location>
        <begin position="97"/>
        <end position="114"/>
    </location>
</feature>
<accession>A0A8C4UNQ5</accession>
<dbReference type="CDD" id="cd00111">
    <property type="entry name" value="Trefoil"/>
    <property type="match status" value="2"/>
</dbReference>
<evidence type="ECO:0000256" key="2">
    <source>
        <dbReference type="ARBA" id="ARBA00022525"/>
    </source>
</evidence>
<dbReference type="SUPFAM" id="SSF57492">
    <property type="entry name" value="Trefoil"/>
    <property type="match status" value="2"/>
</dbReference>
<reference evidence="6" key="2">
    <citation type="submission" date="2025-09" db="UniProtKB">
        <authorList>
            <consortium name="Ensembl"/>
        </authorList>
    </citation>
    <scope>IDENTIFICATION</scope>
</reference>
<dbReference type="PANTHER" id="PTHR13826:SF14">
    <property type="entry name" value="TREFOIL FACTOR 2"/>
    <property type="match status" value="1"/>
</dbReference>
<dbReference type="InterPro" id="IPR044913">
    <property type="entry name" value="P_trefoil_dom_sf"/>
</dbReference>
<dbReference type="InterPro" id="IPR000519">
    <property type="entry name" value="P_trefoil_dom"/>
</dbReference>
<dbReference type="OrthoDB" id="10051464at2759"/>
<dbReference type="PROSITE" id="PS51448">
    <property type="entry name" value="P_TREFOIL_2"/>
    <property type="match status" value="2"/>
</dbReference>
<dbReference type="Gene3D" id="4.10.110.10">
    <property type="entry name" value="Spasmolytic Protein, domain 1"/>
    <property type="match status" value="2"/>
</dbReference>
<dbReference type="PANTHER" id="PTHR13826">
    <property type="entry name" value="INTESTINAL TREFOIL FACTOR-RELATED"/>
    <property type="match status" value="1"/>
</dbReference>
<evidence type="ECO:0000256" key="1">
    <source>
        <dbReference type="ARBA" id="ARBA00004613"/>
    </source>
</evidence>
<feature type="domain" description="P-type" evidence="5">
    <location>
        <begin position="75"/>
        <end position="118"/>
    </location>
</feature>
<dbReference type="SMART" id="SM00018">
    <property type="entry name" value="PD"/>
    <property type="match status" value="2"/>
</dbReference>
<dbReference type="GO" id="GO:0005615">
    <property type="term" value="C:extracellular space"/>
    <property type="evidence" value="ECO:0007669"/>
    <property type="project" value="TreeGrafter"/>
</dbReference>
<organism evidence="6 7">
    <name type="scientific">Falco tinnunculus</name>
    <name type="common">Common kestrel</name>
    <dbReference type="NCBI Taxonomy" id="100819"/>
    <lineage>
        <taxon>Eukaryota</taxon>
        <taxon>Metazoa</taxon>
        <taxon>Chordata</taxon>
        <taxon>Craniata</taxon>
        <taxon>Vertebrata</taxon>
        <taxon>Euteleostomi</taxon>
        <taxon>Archelosauria</taxon>
        <taxon>Archosauria</taxon>
        <taxon>Dinosauria</taxon>
        <taxon>Saurischia</taxon>
        <taxon>Theropoda</taxon>
        <taxon>Coelurosauria</taxon>
        <taxon>Aves</taxon>
        <taxon>Neognathae</taxon>
        <taxon>Neoaves</taxon>
        <taxon>Telluraves</taxon>
        <taxon>Australaves</taxon>
        <taxon>Falconiformes</taxon>
        <taxon>Falconidae</taxon>
        <taxon>Falco</taxon>
    </lineage>
</organism>
<dbReference type="InterPro" id="IPR017994">
    <property type="entry name" value="P_trefoil_chordata"/>
</dbReference>
<keyword evidence="2" id="KW-0964">Secreted</keyword>
<comment type="subcellular location">
    <subcellularLocation>
        <location evidence="1">Secreted</location>
    </subcellularLocation>
</comment>
<evidence type="ECO:0000256" key="3">
    <source>
        <dbReference type="ARBA" id="ARBA00023157"/>
    </source>
</evidence>
<feature type="disulfide bond" evidence="4">
    <location>
        <begin position="38"/>
        <end position="53"/>
    </location>
</feature>
<dbReference type="GO" id="GO:0030277">
    <property type="term" value="P:maintenance of gastrointestinal epithelium"/>
    <property type="evidence" value="ECO:0007669"/>
    <property type="project" value="TreeGrafter"/>
</dbReference>
<comment type="caution">
    <text evidence="4">Lacks conserved residue(s) required for the propagation of feature annotation.</text>
</comment>
<evidence type="ECO:0000313" key="7">
    <source>
        <dbReference type="Proteomes" id="UP000694562"/>
    </source>
</evidence>